<evidence type="ECO:0000256" key="1">
    <source>
        <dbReference type="ARBA" id="ARBA00022734"/>
    </source>
</evidence>
<dbReference type="SMART" id="SM00276">
    <property type="entry name" value="GLECT"/>
    <property type="match status" value="1"/>
</dbReference>
<gene>
    <name evidence="4" type="ORF">SBAD_LOCUS12285</name>
</gene>
<evidence type="ECO:0000256" key="2">
    <source>
        <dbReference type="RuleBase" id="RU102079"/>
    </source>
</evidence>
<proteinExistence type="predicted"/>
<dbReference type="InterPro" id="IPR013320">
    <property type="entry name" value="ConA-like_dom_sf"/>
</dbReference>
<dbReference type="AlphaFoldDB" id="A0A183J8T7"/>
<dbReference type="InterPro" id="IPR044156">
    <property type="entry name" value="Galectin-like"/>
</dbReference>
<dbReference type="SUPFAM" id="SSF49899">
    <property type="entry name" value="Concanavalin A-like lectins/glucanases"/>
    <property type="match status" value="1"/>
</dbReference>
<evidence type="ECO:0000313" key="4">
    <source>
        <dbReference type="EMBL" id="VDP47055.1"/>
    </source>
</evidence>
<evidence type="ECO:0000313" key="5">
    <source>
        <dbReference type="Proteomes" id="UP000270296"/>
    </source>
</evidence>
<dbReference type="PANTHER" id="PTHR11346:SF176">
    <property type="entry name" value="32 KDA BETA-GALACTOSIDE-BINDING LECTIN LEC-3"/>
    <property type="match status" value="1"/>
</dbReference>
<evidence type="ECO:0000259" key="3">
    <source>
        <dbReference type="PROSITE" id="PS51304"/>
    </source>
</evidence>
<dbReference type="SMART" id="SM00908">
    <property type="entry name" value="Gal-bind_lectin"/>
    <property type="match status" value="1"/>
</dbReference>
<accession>A0A183J8T7</accession>
<dbReference type="EMBL" id="UZAM01017373">
    <property type="protein sequence ID" value="VDP47055.1"/>
    <property type="molecule type" value="Genomic_DNA"/>
</dbReference>
<keyword evidence="1 2" id="KW-0430">Lectin</keyword>
<dbReference type="Pfam" id="PF00337">
    <property type="entry name" value="Gal-bind_lectin"/>
    <property type="match status" value="1"/>
</dbReference>
<reference evidence="4 5" key="2">
    <citation type="submission" date="2018-11" db="EMBL/GenBank/DDBJ databases">
        <authorList>
            <consortium name="Pathogen Informatics"/>
        </authorList>
    </citation>
    <scope>NUCLEOTIDE SEQUENCE [LARGE SCALE GENOMIC DNA]</scope>
</reference>
<dbReference type="Proteomes" id="UP000270296">
    <property type="component" value="Unassembled WGS sequence"/>
</dbReference>
<sequence length="167" mass="19254">MRIYIPYCLLFPIPLSELPAKYQSTPNGRYAFRISPCKRQYFRFAVNLQCGCSANPRDDIALHLSPRFDGNLSRVVRNSLQQQNWGSEESIGHFPFALGKPFEILILVQLDHFKIAINGEHYTEFRYRMPLQKITAIAIDGDVILNSVRCEGAVIFLITFLWLIPYV</sequence>
<dbReference type="CDD" id="cd00070">
    <property type="entry name" value="GLECT"/>
    <property type="match status" value="1"/>
</dbReference>
<protein>
    <recommendedName>
        <fullName evidence="2">Galectin</fullName>
    </recommendedName>
</protein>
<reference evidence="6" key="1">
    <citation type="submission" date="2016-06" db="UniProtKB">
        <authorList>
            <consortium name="WormBaseParasite"/>
        </authorList>
    </citation>
    <scope>IDENTIFICATION</scope>
</reference>
<name>A0A183J8T7_9BILA</name>
<evidence type="ECO:0000313" key="6">
    <source>
        <dbReference type="WBParaSite" id="SBAD_0001269101-mRNA-1"/>
    </source>
</evidence>
<dbReference type="OrthoDB" id="6251307at2759"/>
<dbReference type="InterPro" id="IPR001079">
    <property type="entry name" value="Galectin_CRD"/>
</dbReference>
<dbReference type="PANTHER" id="PTHR11346">
    <property type="entry name" value="GALECTIN"/>
    <property type="match status" value="1"/>
</dbReference>
<feature type="domain" description="Galectin" evidence="3">
    <location>
        <begin position="14"/>
        <end position="151"/>
    </location>
</feature>
<dbReference type="WBParaSite" id="SBAD_0001269101-mRNA-1">
    <property type="protein sequence ID" value="SBAD_0001269101-mRNA-1"/>
    <property type="gene ID" value="SBAD_0001269101"/>
</dbReference>
<keyword evidence="5" id="KW-1185">Reference proteome</keyword>
<organism evidence="6">
    <name type="scientific">Soboliphyme baturini</name>
    <dbReference type="NCBI Taxonomy" id="241478"/>
    <lineage>
        <taxon>Eukaryota</taxon>
        <taxon>Metazoa</taxon>
        <taxon>Ecdysozoa</taxon>
        <taxon>Nematoda</taxon>
        <taxon>Enoplea</taxon>
        <taxon>Dorylaimia</taxon>
        <taxon>Dioctophymatida</taxon>
        <taxon>Dioctophymatoidea</taxon>
        <taxon>Soboliphymatidae</taxon>
        <taxon>Soboliphyme</taxon>
    </lineage>
</organism>
<dbReference type="PROSITE" id="PS51304">
    <property type="entry name" value="GALECTIN"/>
    <property type="match status" value="1"/>
</dbReference>
<dbReference type="GO" id="GO:0030246">
    <property type="term" value="F:carbohydrate binding"/>
    <property type="evidence" value="ECO:0007669"/>
    <property type="project" value="UniProtKB-UniRule"/>
</dbReference>
<dbReference type="Gene3D" id="2.60.120.200">
    <property type="match status" value="1"/>
</dbReference>